<organism evidence="2 3">
    <name type="scientific">Roseateles agri</name>
    <dbReference type="NCBI Taxonomy" id="3098619"/>
    <lineage>
        <taxon>Bacteria</taxon>
        <taxon>Pseudomonadati</taxon>
        <taxon>Pseudomonadota</taxon>
        <taxon>Betaproteobacteria</taxon>
        <taxon>Burkholderiales</taxon>
        <taxon>Sphaerotilaceae</taxon>
        <taxon>Roseateles</taxon>
    </lineage>
</organism>
<evidence type="ECO:0000313" key="3">
    <source>
        <dbReference type="Proteomes" id="UP001285263"/>
    </source>
</evidence>
<accession>A0ABU5DE48</accession>
<evidence type="ECO:0000313" key="2">
    <source>
        <dbReference type="EMBL" id="MDY0744551.1"/>
    </source>
</evidence>
<dbReference type="RefSeq" id="WP_320422469.1">
    <property type="nucleotide sequence ID" value="NZ_JAXCLA010000003.1"/>
</dbReference>
<keyword evidence="3" id="KW-1185">Reference proteome</keyword>
<dbReference type="SUPFAM" id="SSF53850">
    <property type="entry name" value="Periplasmic binding protein-like II"/>
    <property type="match status" value="1"/>
</dbReference>
<sequence length="261" mass="28923">MPRAWSRALALAALLLAWQGLALAGCSRTVVAPMAPSGRLVFAGEGDRLRGVWPELLEEVGRSVGCRFAIASMPRPRMDMEFLAGRTVDLLISATRTPERDRWGEFVPLFRQPLVIVTRRDEPVPGNLAALRQSGWRMAVQRNFHFSTEYRSLVSELEAAGRVDAVNGTEAAARMIRAGRVDFTLMSPPQAQATAGGDLVFRRFEDLPLMEVGLYLSRARLSSADLTLLRDALGRAARDGLVRRVFLRHYLPEIVNLNQGL</sequence>
<gene>
    <name evidence="2" type="ORF">SNE35_08540</name>
</gene>
<dbReference type="PANTHER" id="PTHR35936:SF25">
    <property type="entry name" value="ABC TRANSPORTER SUBSTRATE-BINDING PROTEIN"/>
    <property type="match status" value="1"/>
</dbReference>
<feature type="signal peptide" evidence="1">
    <location>
        <begin position="1"/>
        <end position="24"/>
    </location>
</feature>
<dbReference type="PANTHER" id="PTHR35936">
    <property type="entry name" value="MEMBRANE-BOUND LYTIC MUREIN TRANSGLYCOSYLASE F"/>
    <property type="match status" value="1"/>
</dbReference>
<feature type="chain" id="PRO_5045254051" evidence="1">
    <location>
        <begin position="25"/>
        <end position="261"/>
    </location>
</feature>
<protein>
    <submittedName>
        <fullName evidence="2">Transporter substrate-binding domain-containing protein</fullName>
    </submittedName>
</protein>
<dbReference type="EMBL" id="JAXCLA010000003">
    <property type="protein sequence ID" value="MDY0744551.1"/>
    <property type="molecule type" value="Genomic_DNA"/>
</dbReference>
<dbReference type="PROSITE" id="PS51257">
    <property type="entry name" value="PROKAR_LIPOPROTEIN"/>
    <property type="match status" value="1"/>
</dbReference>
<dbReference type="Proteomes" id="UP001285263">
    <property type="component" value="Unassembled WGS sequence"/>
</dbReference>
<proteinExistence type="predicted"/>
<name>A0ABU5DE48_9BURK</name>
<reference evidence="2 3" key="1">
    <citation type="submission" date="2023-11" db="EMBL/GenBank/DDBJ databases">
        <title>Paucibacter sp. nov., isolated from fresh soil in Korea.</title>
        <authorList>
            <person name="Le N.T.T."/>
        </authorList>
    </citation>
    <scope>NUCLEOTIDE SEQUENCE [LARGE SCALE GENOMIC DNA]</scope>
    <source>
        <strain evidence="2 3">R3-3</strain>
    </source>
</reference>
<keyword evidence="1" id="KW-0732">Signal</keyword>
<dbReference type="Gene3D" id="3.40.190.10">
    <property type="entry name" value="Periplasmic binding protein-like II"/>
    <property type="match status" value="2"/>
</dbReference>
<evidence type="ECO:0000256" key="1">
    <source>
        <dbReference type="SAM" id="SignalP"/>
    </source>
</evidence>
<comment type="caution">
    <text evidence="2">The sequence shown here is derived from an EMBL/GenBank/DDBJ whole genome shotgun (WGS) entry which is preliminary data.</text>
</comment>